<feature type="compositionally biased region" description="Polar residues" evidence="1">
    <location>
        <begin position="56"/>
        <end position="66"/>
    </location>
</feature>
<evidence type="ECO:0000256" key="1">
    <source>
        <dbReference type="SAM" id="MobiDB-lite"/>
    </source>
</evidence>
<dbReference type="GO" id="GO:0005975">
    <property type="term" value="P:carbohydrate metabolic process"/>
    <property type="evidence" value="ECO:0007669"/>
    <property type="project" value="UniProtKB-ARBA"/>
</dbReference>
<dbReference type="AlphaFoldDB" id="A0AAJ2LXS8"/>
<dbReference type="NCBIfam" id="NF033902">
    <property type="entry name" value="iso_D2_wall_anc"/>
    <property type="match status" value="1"/>
</dbReference>
<keyword evidence="2" id="KW-0812">Transmembrane</keyword>
<proteinExistence type="predicted"/>
<dbReference type="Pfam" id="PF16555">
    <property type="entry name" value="GramPos_pilinD1"/>
    <property type="match status" value="1"/>
</dbReference>
<dbReference type="InterPro" id="IPR041033">
    <property type="entry name" value="SpaA_PFL_dom_1"/>
</dbReference>
<evidence type="ECO:0000313" key="6">
    <source>
        <dbReference type="EMBL" id="MDS0244708.1"/>
    </source>
</evidence>
<feature type="signal peptide" evidence="3">
    <location>
        <begin position="1"/>
        <end position="20"/>
    </location>
</feature>
<evidence type="ECO:0000256" key="3">
    <source>
        <dbReference type="SAM" id="SignalP"/>
    </source>
</evidence>
<name>A0AAJ2LXS8_9MICO</name>
<evidence type="ECO:0000259" key="5">
    <source>
        <dbReference type="Pfam" id="PF17802"/>
    </source>
</evidence>
<dbReference type="Pfam" id="PF17802">
    <property type="entry name" value="SpaA"/>
    <property type="match status" value="1"/>
</dbReference>
<feature type="transmembrane region" description="Helical" evidence="2">
    <location>
        <begin position="472"/>
        <end position="493"/>
    </location>
</feature>
<dbReference type="EMBL" id="JAHWXH010000001">
    <property type="protein sequence ID" value="MDS0244708.1"/>
    <property type="molecule type" value="Genomic_DNA"/>
</dbReference>
<dbReference type="InterPro" id="IPR026466">
    <property type="entry name" value="Fim_isopep_form_D2_dom"/>
</dbReference>
<accession>A0AAJ2LXS8</accession>
<dbReference type="InterPro" id="IPR032364">
    <property type="entry name" value="GramPos_pilinD1_N"/>
</dbReference>
<feature type="domain" description="Gram-positive pilin subunit D1 N-terminal" evidence="4">
    <location>
        <begin position="42"/>
        <end position="191"/>
    </location>
</feature>
<dbReference type="InterPro" id="IPR013783">
    <property type="entry name" value="Ig-like_fold"/>
</dbReference>
<comment type="caution">
    <text evidence="6">The sequence shown here is derived from an EMBL/GenBank/DDBJ whole genome shotgun (WGS) entry which is preliminary data.</text>
</comment>
<keyword evidence="2" id="KW-1133">Transmembrane helix</keyword>
<protein>
    <submittedName>
        <fullName evidence="6">SpaH/EbpB family LPXTG-anchored major pilin</fullName>
    </submittedName>
</protein>
<dbReference type="Proteomes" id="UP001183582">
    <property type="component" value="Unassembled WGS sequence"/>
</dbReference>
<dbReference type="NCBIfam" id="TIGR04226">
    <property type="entry name" value="RrgB_K2N_iso_D2"/>
    <property type="match status" value="1"/>
</dbReference>
<keyword evidence="3" id="KW-0732">Signal</keyword>
<evidence type="ECO:0000256" key="2">
    <source>
        <dbReference type="SAM" id="Phobius"/>
    </source>
</evidence>
<dbReference type="RefSeq" id="WP_310890654.1">
    <property type="nucleotide sequence ID" value="NZ_BAAAGR010000001.1"/>
</dbReference>
<dbReference type="Gene3D" id="2.60.40.10">
    <property type="entry name" value="Immunoglobulins"/>
    <property type="match status" value="2"/>
</dbReference>
<reference evidence="6 7" key="1">
    <citation type="submission" date="2021-06" db="EMBL/GenBank/DDBJ databases">
        <title>Genome-based taxonomic framework of Microbacterium strains isolated from marine environment, the description of four new species and reclassification of four preexisting species.</title>
        <authorList>
            <person name="Lee S.D."/>
            <person name="Kim S.-M."/>
            <person name="Byeon Y.-S."/>
            <person name="Yang H.L."/>
            <person name="Kim I.S."/>
        </authorList>
    </citation>
    <scope>NUCLEOTIDE SEQUENCE [LARGE SCALE GENOMIC DNA]</scope>
    <source>
        <strain evidence="6 7">KACC 20514</strain>
    </source>
</reference>
<dbReference type="InterPro" id="IPR048052">
    <property type="entry name" value="FM1-like"/>
</dbReference>
<dbReference type="NCBIfam" id="TIGR01167">
    <property type="entry name" value="LPXTG_anchor"/>
    <property type="match status" value="1"/>
</dbReference>
<gene>
    <name evidence="6" type="ORF">KZC50_03680</name>
</gene>
<feature type="region of interest" description="Disordered" evidence="1">
    <location>
        <begin position="55"/>
        <end position="75"/>
    </location>
</feature>
<keyword evidence="2" id="KW-0472">Membrane</keyword>
<evidence type="ECO:0000259" key="4">
    <source>
        <dbReference type="Pfam" id="PF16555"/>
    </source>
</evidence>
<evidence type="ECO:0000313" key="7">
    <source>
        <dbReference type="Proteomes" id="UP001183582"/>
    </source>
</evidence>
<feature type="chain" id="PRO_5042615997" evidence="3">
    <location>
        <begin position="21"/>
        <end position="507"/>
    </location>
</feature>
<organism evidence="6 7">
    <name type="scientific">Microbacterium aurantiacum</name>
    <dbReference type="NCBI Taxonomy" id="162393"/>
    <lineage>
        <taxon>Bacteria</taxon>
        <taxon>Bacillati</taxon>
        <taxon>Actinomycetota</taxon>
        <taxon>Actinomycetes</taxon>
        <taxon>Micrococcales</taxon>
        <taxon>Microbacteriaceae</taxon>
        <taxon>Microbacterium</taxon>
    </lineage>
</organism>
<dbReference type="Gene3D" id="2.60.40.740">
    <property type="match status" value="1"/>
</dbReference>
<feature type="domain" description="SpaA-like prealbumin fold" evidence="5">
    <location>
        <begin position="362"/>
        <end position="428"/>
    </location>
</feature>
<sequence length="507" mass="52065">MSIRRKAAAVFSVLTFGVIAAVGAVAPASAVTLPGNIDSAQDRSLTIHKHALGPSTPLNPFSTGQELANPPADPLPGAQFTATLVSGVDLTTPEGWTTAAQLTPAQAAQRPNTVVFTSTVTDSAGIATFPVDAATYPDGLPIGLYLVTETQLPPGVTNPAAPFLVTLPLPTGVAGAPANQWIYDVHVYPKNAVTQLTKTRVPAPAGSVERRNPDLIRWAVASTIPTLAAGDAIDVFSLTDQLPSELTYLDAVTTPEGVTPSNVYVTNAAGVRQSFAEGADYTIVNQDGTVTVSFTSAGLIRLTALQGGTVTFEVLTRATSIPGSGVIVNNASANVNGSTETVVGSTPIGQLTINAYATSDGARSPLAGAVYQVFLTEQDAINGANPISINGETTWTTGPDGNVVIPIVTPGNYWVREITPPAGFQLPSPDRVLTAVVPGPTSTVAPVRNYVEFAHNQVPAFVLPITGGDGGVWFAAGGAALLSVMLGSALFVARRNARTARAETAAV</sequence>
<dbReference type="GeneID" id="301457298"/>